<feature type="domain" description="Radical SAM core" evidence="7">
    <location>
        <begin position="174"/>
        <end position="377"/>
    </location>
</feature>
<dbReference type="SUPFAM" id="SSF102114">
    <property type="entry name" value="Radical SAM enzymes"/>
    <property type="match status" value="1"/>
</dbReference>
<dbReference type="GO" id="GO:0031419">
    <property type="term" value="F:cobalamin binding"/>
    <property type="evidence" value="ECO:0007669"/>
    <property type="project" value="InterPro"/>
</dbReference>
<dbReference type="InterPro" id="IPR058240">
    <property type="entry name" value="rSAM_sf"/>
</dbReference>
<dbReference type="SMART" id="SM00729">
    <property type="entry name" value="Elp3"/>
    <property type="match status" value="1"/>
</dbReference>
<keyword evidence="2" id="KW-0949">S-adenosyl-L-methionine</keyword>
<proteinExistence type="predicted"/>
<comment type="caution">
    <text evidence="8">The sequence shown here is derived from an EMBL/GenBank/DDBJ whole genome shotgun (WGS) entry which is preliminary data.</text>
</comment>
<evidence type="ECO:0000256" key="4">
    <source>
        <dbReference type="ARBA" id="ARBA00023004"/>
    </source>
</evidence>
<dbReference type="SFLD" id="SFLDS00029">
    <property type="entry name" value="Radical_SAM"/>
    <property type="match status" value="1"/>
</dbReference>
<dbReference type="Proteomes" id="UP000179129">
    <property type="component" value="Unassembled WGS sequence"/>
</dbReference>
<dbReference type="EMBL" id="MFIX01000147">
    <property type="protein sequence ID" value="OGG03375.1"/>
    <property type="molecule type" value="Genomic_DNA"/>
</dbReference>
<evidence type="ECO:0000259" key="6">
    <source>
        <dbReference type="PROSITE" id="PS51332"/>
    </source>
</evidence>
<dbReference type="PANTHER" id="PTHR43409">
    <property type="entry name" value="ANAEROBIC MAGNESIUM-PROTOPORPHYRIN IX MONOMETHYL ESTER CYCLASE-RELATED"/>
    <property type="match status" value="1"/>
</dbReference>
<dbReference type="PROSITE" id="PS51918">
    <property type="entry name" value="RADICAL_SAM"/>
    <property type="match status" value="1"/>
</dbReference>
<dbReference type="InterPro" id="IPR006158">
    <property type="entry name" value="Cobalamin-bd"/>
</dbReference>
<accession>A0A1F5YTD8</accession>
<dbReference type="Gene3D" id="3.30.750.210">
    <property type="match status" value="1"/>
</dbReference>
<dbReference type="Pfam" id="PF04055">
    <property type="entry name" value="Radical_SAM"/>
    <property type="match status" value="1"/>
</dbReference>
<dbReference type="InterPro" id="IPR051198">
    <property type="entry name" value="BchE-like"/>
</dbReference>
<dbReference type="Pfam" id="PF02310">
    <property type="entry name" value="B12-binding"/>
    <property type="match status" value="1"/>
</dbReference>
<keyword evidence="4" id="KW-0408">Iron</keyword>
<dbReference type="Gene3D" id="3.30.750.200">
    <property type="match status" value="1"/>
</dbReference>
<dbReference type="SFLD" id="SFLDG01123">
    <property type="entry name" value="methyltransferase_(Class_B)"/>
    <property type="match status" value="1"/>
</dbReference>
<reference evidence="8 9" key="1">
    <citation type="journal article" date="2016" name="Nat. Commun.">
        <title>Thousands of microbial genomes shed light on interconnected biogeochemical processes in an aquifer system.</title>
        <authorList>
            <person name="Anantharaman K."/>
            <person name="Brown C.T."/>
            <person name="Hug L.A."/>
            <person name="Sharon I."/>
            <person name="Castelle C.J."/>
            <person name="Probst A.J."/>
            <person name="Thomas B.C."/>
            <person name="Singh A."/>
            <person name="Wilkins M.J."/>
            <person name="Karaoz U."/>
            <person name="Brodie E.L."/>
            <person name="Williams K.H."/>
            <person name="Hubbard S.S."/>
            <person name="Banfield J.F."/>
        </authorList>
    </citation>
    <scope>NUCLEOTIDE SEQUENCE [LARGE SCALE GENOMIC DNA]</scope>
</reference>
<dbReference type="GO" id="GO:0005829">
    <property type="term" value="C:cytosol"/>
    <property type="evidence" value="ECO:0007669"/>
    <property type="project" value="TreeGrafter"/>
</dbReference>
<dbReference type="AlphaFoldDB" id="A0A1F5YTD8"/>
<gene>
    <name evidence="8" type="ORF">A3F83_09395</name>
</gene>
<comment type="cofactor">
    <cofactor evidence="1">
        <name>[4Fe-4S] cluster</name>
        <dbReference type="ChEBI" id="CHEBI:49883"/>
    </cofactor>
</comment>
<dbReference type="InterPro" id="IPR034466">
    <property type="entry name" value="Methyltransferase_Class_B"/>
</dbReference>
<keyword evidence="3" id="KW-0479">Metal-binding</keyword>
<feature type="domain" description="B12-binding" evidence="6">
    <location>
        <begin position="1"/>
        <end position="144"/>
    </location>
</feature>
<evidence type="ECO:0000256" key="3">
    <source>
        <dbReference type="ARBA" id="ARBA00022723"/>
    </source>
</evidence>
<evidence type="ECO:0000256" key="5">
    <source>
        <dbReference type="ARBA" id="ARBA00023014"/>
    </source>
</evidence>
<keyword evidence="5" id="KW-0411">Iron-sulfur</keyword>
<evidence type="ECO:0000256" key="2">
    <source>
        <dbReference type="ARBA" id="ARBA00022691"/>
    </source>
</evidence>
<dbReference type="GO" id="GO:0051539">
    <property type="term" value="F:4 iron, 4 sulfur cluster binding"/>
    <property type="evidence" value="ECO:0007669"/>
    <property type="project" value="UniProtKB-KW"/>
</dbReference>
<organism evidence="8 9">
    <name type="scientific">Candidatus Glassbacteria bacterium RIFCSPLOWO2_12_FULL_58_11</name>
    <dbReference type="NCBI Taxonomy" id="1817867"/>
    <lineage>
        <taxon>Bacteria</taxon>
        <taxon>Candidatus Glassiibacteriota</taxon>
    </lineage>
</organism>
<dbReference type="Gene3D" id="3.40.50.280">
    <property type="entry name" value="Cobalamin-binding domain"/>
    <property type="match status" value="1"/>
</dbReference>
<protein>
    <submittedName>
        <fullName evidence="8">Uncharacterized protein</fullName>
    </submittedName>
</protein>
<sequence>MKVLLINPNRYHNPPVPPLSLEYLRGALEVTGHECRILDLCFAEDVFAALKAAVEDFAPGVAGITVRNIDNGMFTENRFFLDEIRELTLRLKALGVPVVAGGAGFSFNPRGVLEYLGARWGVSGPGERALGHLLDALEDGPPAAGTILDGWQWGADPELAFASRGEQLDYRTYLDQGGLAGFETQKGCYGTCYYCMESTGRVIFRKPESILRELKALAGRGVYQYHLCDSEFNQDLAFCREFLQALIASGLKIEWALYLKSTPYDPEFFRLLGRSGANLVTLSLPTGPDGLRHAAQIKSLAKKNGIRLAVDYLCGFPGDTPEKVRRDLEELKKIHPDTVGLNSYIRLYRGAVPLEACPPEERKFLFGAVEDNHGLIRPVFYSTIGVETLREIAGGDPLFKFEGFEQTSNYQRLNGPAR</sequence>
<evidence type="ECO:0000313" key="8">
    <source>
        <dbReference type="EMBL" id="OGG03375.1"/>
    </source>
</evidence>
<dbReference type="GO" id="GO:0046872">
    <property type="term" value="F:metal ion binding"/>
    <property type="evidence" value="ECO:0007669"/>
    <property type="project" value="UniProtKB-KW"/>
</dbReference>
<dbReference type="PROSITE" id="PS51332">
    <property type="entry name" value="B12_BINDING"/>
    <property type="match status" value="1"/>
</dbReference>
<evidence type="ECO:0000256" key="1">
    <source>
        <dbReference type="ARBA" id="ARBA00001966"/>
    </source>
</evidence>
<evidence type="ECO:0000313" key="9">
    <source>
        <dbReference type="Proteomes" id="UP000179129"/>
    </source>
</evidence>
<dbReference type="GO" id="GO:0003824">
    <property type="term" value="F:catalytic activity"/>
    <property type="evidence" value="ECO:0007669"/>
    <property type="project" value="InterPro"/>
</dbReference>
<dbReference type="STRING" id="1817867.A3F83_09395"/>
<dbReference type="InterPro" id="IPR007197">
    <property type="entry name" value="rSAM"/>
</dbReference>
<dbReference type="PANTHER" id="PTHR43409:SF16">
    <property type="entry name" value="SLR0320 PROTEIN"/>
    <property type="match status" value="1"/>
</dbReference>
<dbReference type="SFLD" id="SFLDG01082">
    <property type="entry name" value="B12-binding_domain_containing"/>
    <property type="match status" value="1"/>
</dbReference>
<evidence type="ECO:0000259" key="7">
    <source>
        <dbReference type="PROSITE" id="PS51918"/>
    </source>
</evidence>
<dbReference type="InterPro" id="IPR006638">
    <property type="entry name" value="Elp3/MiaA/NifB-like_rSAM"/>
</dbReference>
<name>A0A1F5YTD8_9BACT</name>